<reference evidence="1" key="1">
    <citation type="submission" date="2023-07" db="EMBL/GenBank/DDBJ databases">
        <authorList>
            <consortium name="AG Swart"/>
            <person name="Singh M."/>
            <person name="Singh A."/>
            <person name="Seah K."/>
            <person name="Emmerich C."/>
        </authorList>
    </citation>
    <scope>NUCLEOTIDE SEQUENCE</scope>
    <source>
        <strain evidence="1">DP1</strain>
    </source>
</reference>
<proteinExistence type="predicted"/>
<dbReference type="SUPFAM" id="SSF52047">
    <property type="entry name" value="RNI-like"/>
    <property type="match status" value="1"/>
</dbReference>
<dbReference type="Proteomes" id="UP001295684">
    <property type="component" value="Unassembled WGS sequence"/>
</dbReference>
<evidence type="ECO:0000313" key="2">
    <source>
        <dbReference type="Proteomes" id="UP001295684"/>
    </source>
</evidence>
<dbReference type="Gene3D" id="3.80.10.10">
    <property type="entry name" value="Ribonuclease Inhibitor"/>
    <property type="match status" value="1"/>
</dbReference>
<protein>
    <submittedName>
        <fullName evidence="1">Uncharacterized protein</fullName>
    </submittedName>
</protein>
<keyword evidence="2" id="KW-1185">Reference proteome</keyword>
<name>A0AAD1UUC7_EUPCR</name>
<dbReference type="InterPro" id="IPR032675">
    <property type="entry name" value="LRR_dom_sf"/>
</dbReference>
<gene>
    <name evidence="1" type="ORF">ECRASSUSDP1_LOCUS13391</name>
</gene>
<dbReference type="EMBL" id="CAMPGE010013326">
    <property type="protein sequence ID" value="CAI2372064.1"/>
    <property type="molecule type" value="Genomic_DNA"/>
</dbReference>
<comment type="caution">
    <text evidence="1">The sequence shown here is derived from an EMBL/GenBank/DDBJ whole genome shotgun (WGS) entry which is preliminary data.</text>
</comment>
<evidence type="ECO:0000313" key="1">
    <source>
        <dbReference type="EMBL" id="CAI2372064.1"/>
    </source>
</evidence>
<accession>A0AAD1UUC7</accession>
<dbReference type="AlphaFoldDB" id="A0AAD1UUC7"/>
<sequence length="269" mass="31171">MENMPKPIEVKNILKMSLEKSILEETKEQDITRCHSIRYKIDPGKREIKPLDSDSKKVPKNSQLWFQFSFLRDMKLAKNLKHLKFFDINRITFYSGDSKNRHIVDFLESSFPDKTNRLFFRSNNIMDLNRSNYLNQLINLSSKVAQLVAFDNFRIGLPQMKRLVAAYKHVRALRLGYCKLSIPSVPDLSKALTNCQIQEINLGGSGNFDRSDWENNFDQFKNLVQGLASSPDSRLSIKKVYISRCGVSQYEAEQIFDENQFGDVKIIDG</sequence>
<organism evidence="1 2">
    <name type="scientific">Euplotes crassus</name>
    <dbReference type="NCBI Taxonomy" id="5936"/>
    <lineage>
        <taxon>Eukaryota</taxon>
        <taxon>Sar</taxon>
        <taxon>Alveolata</taxon>
        <taxon>Ciliophora</taxon>
        <taxon>Intramacronucleata</taxon>
        <taxon>Spirotrichea</taxon>
        <taxon>Hypotrichia</taxon>
        <taxon>Euplotida</taxon>
        <taxon>Euplotidae</taxon>
        <taxon>Moneuplotes</taxon>
    </lineage>
</organism>